<comment type="caution">
    <text evidence="3">The sequence shown here is derived from an EMBL/GenBank/DDBJ whole genome shotgun (WGS) entry which is preliminary data.</text>
</comment>
<feature type="compositionally biased region" description="Basic and acidic residues" evidence="1">
    <location>
        <begin position="476"/>
        <end position="493"/>
    </location>
</feature>
<keyword evidence="2" id="KW-0812">Transmembrane</keyword>
<dbReference type="Proteomes" id="UP001597260">
    <property type="component" value="Unassembled WGS sequence"/>
</dbReference>
<feature type="region of interest" description="Disordered" evidence="1">
    <location>
        <begin position="435"/>
        <end position="493"/>
    </location>
</feature>
<evidence type="ECO:0000256" key="2">
    <source>
        <dbReference type="SAM" id="Phobius"/>
    </source>
</evidence>
<accession>A0ABW3Y8M0</accession>
<proteinExistence type="predicted"/>
<feature type="transmembrane region" description="Helical" evidence="2">
    <location>
        <begin position="383"/>
        <end position="401"/>
    </location>
</feature>
<keyword evidence="2" id="KW-0472">Membrane</keyword>
<feature type="region of interest" description="Disordered" evidence="1">
    <location>
        <begin position="1"/>
        <end position="128"/>
    </location>
</feature>
<evidence type="ECO:0000313" key="3">
    <source>
        <dbReference type="EMBL" id="MFD1320799.1"/>
    </source>
</evidence>
<keyword evidence="2" id="KW-1133">Transmembrane helix</keyword>
<feature type="transmembrane region" description="Helical" evidence="2">
    <location>
        <begin position="321"/>
        <end position="347"/>
    </location>
</feature>
<gene>
    <name evidence="3" type="ORF">ACFQ4H_06805</name>
</gene>
<evidence type="ECO:0000256" key="1">
    <source>
        <dbReference type="SAM" id="MobiDB-lite"/>
    </source>
</evidence>
<feature type="compositionally biased region" description="Low complexity" evidence="1">
    <location>
        <begin position="90"/>
        <end position="101"/>
    </location>
</feature>
<keyword evidence="4" id="KW-1185">Reference proteome</keyword>
<feature type="transmembrane region" description="Helical" evidence="2">
    <location>
        <begin position="359"/>
        <end position="378"/>
    </location>
</feature>
<organism evidence="3 4">
    <name type="scientific">Micromonospora sonneratiae</name>
    <dbReference type="NCBI Taxonomy" id="1184706"/>
    <lineage>
        <taxon>Bacteria</taxon>
        <taxon>Bacillati</taxon>
        <taxon>Actinomycetota</taxon>
        <taxon>Actinomycetes</taxon>
        <taxon>Micromonosporales</taxon>
        <taxon>Micromonosporaceae</taxon>
        <taxon>Micromonospora</taxon>
    </lineage>
</organism>
<feature type="transmembrane region" description="Helical" evidence="2">
    <location>
        <begin position="138"/>
        <end position="156"/>
    </location>
</feature>
<feature type="transmembrane region" description="Helical" evidence="2">
    <location>
        <begin position="407"/>
        <end position="428"/>
    </location>
</feature>
<dbReference type="EMBL" id="JBHTMP010000007">
    <property type="protein sequence ID" value="MFD1320799.1"/>
    <property type="molecule type" value="Genomic_DNA"/>
</dbReference>
<feature type="transmembrane region" description="Helical" evidence="2">
    <location>
        <begin position="280"/>
        <end position="300"/>
    </location>
</feature>
<reference evidence="4" key="1">
    <citation type="journal article" date="2019" name="Int. J. Syst. Evol. Microbiol.">
        <title>The Global Catalogue of Microorganisms (GCM) 10K type strain sequencing project: providing services to taxonomists for standard genome sequencing and annotation.</title>
        <authorList>
            <consortium name="The Broad Institute Genomics Platform"/>
            <consortium name="The Broad Institute Genome Sequencing Center for Infectious Disease"/>
            <person name="Wu L."/>
            <person name="Ma J."/>
        </authorList>
    </citation>
    <scope>NUCLEOTIDE SEQUENCE [LARGE SCALE GENOMIC DNA]</scope>
    <source>
        <strain evidence="4">JCM 31037</strain>
    </source>
</reference>
<feature type="transmembrane region" description="Helical" evidence="2">
    <location>
        <begin position="222"/>
        <end position="244"/>
    </location>
</feature>
<feature type="transmembrane region" description="Helical" evidence="2">
    <location>
        <begin position="168"/>
        <end position="187"/>
    </location>
</feature>
<evidence type="ECO:0000313" key="4">
    <source>
        <dbReference type="Proteomes" id="UP001597260"/>
    </source>
</evidence>
<feature type="compositionally biased region" description="Basic and acidic residues" evidence="1">
    <location>
        <begin position="1"/>
        <end position="18"/>
    </location>
</feature>
<name>A0ABW3Y8M0_9ACTN</name>
<sequence>MAYDESIYRPRDPDRTDQFDVGDQDDPWHDPGPEPRSGQRLRGEASYQQNSGYRPARLPAENPSGTRQWGEADESEAGQPHGSTSRHRAAAQPGEPAAQPGGSSGNSGGPAARSDPEDEYPAGPAGDGSGRDRFGVHILWETTLLLAVVVLAFLLFRASPETLRGAALDSLLVTGAALGLLVLAAGLSLRAGAPNLAIGPVAIASAVHLAENGDRGIVTAMLPATVAVLVIGLVTAFVVVGLHVPGWAASLAGGLAVIVFIQQRTGPVQVQGEFDPTRTAIHLFAGFAAVALLGGVFGAIRTVRHAVGRFRPVADPARRPGGVAAFFTGTAIVASMLLAMLGGALIATNGAGTVTPTPGIEWTGLAVGVALLGGTSAFGRRGGIFGTLLAVVLLTLFNAYADDQEWHISRFAVAAVTLAAGLVVTRLVESYGVARPGPELDAPPPAEEAWTPGPNWRTGTEDRPEPWSTVLPVQPVEHRPAPWSTDRWDSAER</sequence>
<dbReference type="RefSeq" id="WP_377568140.1">
    <property type="nucleotide sequence ID" value="NZ_JBHTMP010000007.1"/>
</dbReference>
<protein>
    <submittedName>
        <fullName evidence="3">ABC transporter permease</fullName>
    </submittedName>
</protein>